<evidence type="ECO:0000256" key="2">
    <source>
        <dbReference type="ARBA" id="ARBA00010265"/>
    </source>
</evidence>
<name>A0ABM6I518_9HYPH</name>
<dbReference type="InterPro" id="IPR042217">
    <property type="entry name" value="T4SS_VirB10/TrbI"/>
</dbReference>
<organism evidence="8 9">
    <name type="scientific">Roseibium algicola</name>
    <dbReference type="NCBI Taxonomy" id="2857014"/>
    <lineage>
        <taxon>Bacteria</taxon>
        <taxon>Pseudomonadati</taxon>
        <taxon>Pseudomonadota</taxon>
        <taxon>Alphaproteobacteria</taxon>
        <taxon>Hyphomicrobiales</taxon>
        <taxon>Stappiaceae</taxon>
        <taxon>Roseibium</taxon>
    </lineage>
</organism>
<dbReference type="InterPro" id="IPR005498">
    <property type="entry name" value="T4SS_VirB10/TraB/TrbI"/>
</dbReference>
<dbReference type="Gene3D" id="2.40.128.260">
    <property type="entry name" value="Type IV secretion system, VirB10/TraB/TrbI"/>
    <property type="match status" value="1"/>
</dbReference>
<keyword evidence="5 7" id="KW-0472">Membrane</keyword>
<protein>
    <recommendedName>
        <fullName evidence="10">Type IV secretion system protein VirB10</fullName>
    </recommendedName>
</protein>
<keyword evidence="4 7" id="KW-1133">Transmembrane helix</keyword>
<reference evidence="8 9" key="1">
    <citation type="submission" date="2017-02" db="EMBL/GenBank/DDBJ databases">
        <authorList>
            <person name="Jeong S."/>
        </authorList>
    </citation>
    <scope>NUCLEOTIDE SEQUENCE [LARGE SCALE GENOMIC DNA]</scope>
    <source>
        <strain evidence="8 9">RMAR6-6</strain>
    </source>
</reference>
<feature type="compositionally biased region" description="Polar residues" evidence="6">
    <location>
        <begin position="179"/>
        <end position="197"/>
    </location>
</feature>
<evidence type="ECO:0000313" key="9">
    <source>
        <dbReference type="Proteomes" id="UP000188174"/>
    </source>
</evidence>
<evidence type="ECO:0000256" key="7">
    <source>
        <dbReference type="SAM" id="Phobius"/>
    </source>
</evidence>
<proteinExistence type="inferred from homology"/>
<evidence type="ECO:0000313" key="8">
    <source>
        <dbReference type="EMBL" id="AQQ05412.1"/>
    </source>
</evidence>
<evidence type="ECO:0000256" key="4">
    <source>
        <dbReference type="ARBA" id="ARBA00022989"/>
    </source>
</evidence>
<dbReference type="EMBL" id="CP019630">
    <property type="protein sequence ID" value="AQQ05412.1"/>
    <property type="molecule type" value="Genomic_DNA"/>
</dbReference>
<evidence type="ECO:0000256" key="3">
    <source>
        <dbReference type="ARBA" id="ARBA00022692"/>
    </source>
</evidence>
<dbReference type="RefSeq" id="WP_077292088.1">
    <property type="nucleotide sequence ID" value="NZ_CP019630.1"/>
</dbReference>
<comment type="subcellular location">
    <subcellularLocation>
        <location evidence="1">Membrane</location>
        <topology evidence="1">Single-pass membrane protein</topology>
    </subcellularLocation>
</comment>
<accession>A0ABM6I518</accession>
<evidence type="ECO:0000256" key="5">
    <source>
        <dbReference type="ARBA" id="ARBA00023136"/>
    </source>
</evidence>
<keyword evidence="3 7" id="KW-0812">Transmembrane</keyword>
<feature type="transmembrane region" description="Helical" evidence="7">
    <location>
        <begin position="33"/>
        <end position="53"/>
    </location>
</feature>
<evidence type="ECO:0000256" key="1">
    <source>
        <dbReference type="ARBA" id="ARBA00004167"/>
    </source>
</evidence>
<feature type="region of interest" description="Disordered" evidence="6">
    <location>
        <begin position="166"/>
        <end position="197"/>
    </location>
</feature>
<dbReference type="Pfam" id="PF03743">
    <property type="entry name" value="TrbI"/>
    <property type="match status" value="1"/>
</dbReference>
<evidence type="ECO:0000256" key="6">
    <source>
        <dbReference type="SAM" id="MobiDB-lite"/>
    </source>
</evidence>
<gene>
    <name evidence="8" type="ORF">B0E33_19060</name>
</gene>
<dbReference type="CDD" id="cd16429">
    <property type="entry name" value="VirB10"/>
    <property type="match status" value="1"/>
</dbReference>
<comment type="similarity">
    <text evidence="2">Belongs to the TrbI/VirB10 family.</text>
</comment>
<keyword evidence="9" id="KW-1185">Reference proteome</keyword>
<evidence type="ECO:0008006" key="10">
    <source>
        <dbReference type="Google" id="ProtNLM"/>
    </source>
</evidence>
<dbReference type="Proteomes" id="UP000188174">
    <property type="component" value="Chromosome"/>
</dbReference>
<sequence>MSSDTIGATPKLDPEDLELRARPRPVKRINRRLLFLLSSAGLVLISGAVFVALDPPQILDRPGTGKELYRTENHPTPDGFDQLPSSYSDLAPKIKLGPPLPGDLGTGFVRAERDLGVRTAPELPFRPDPEADAARADRIRLARLAQQGRESGVFFQLNTKSVGTGSQLGLSVSPVDQPDTLSSNRTQSPRYSFQPVSGQTDPFEIDTGSDQNGQLHKQAFLNGGVEDDIYSKHSLQEPLSPYQLMAGTVISASLVTGLNSDLPGKVIAQVTSNVYDSWTGQHLLVPQGSRLIGTYDSQISFGQDRALVVWQRIIMPDGSSIVIDNLPATDTTGYAGLHDKVDFHTWRLLKGIALSTLLGVGSEQTFGQDERDLVEALRSSIQDSANQVGQSLAERNLNIQPTITIRPGWPLRIIVHKDVVLKPYGQQGGAQ</sequence>